<dbReference type="Proteomes" id="UP000224460">
    <property type="component" value="Unassembled WGS sequence"/>
</dbReference>
<proteinExistence type="predicted"/>
<evidence type="ECO:0000313" key="1">
    <source>
        <dbReference type="EMBL" id="PHV69321.1"/>
    </source>
</evidence>
<reference evidence="1" key="1">
    <citation type="submission" date="2017-10" db="EMBL/GenBank/DDBJ databases">
        <title>Genome sequence of cellulolytic Lachnospiraceae bacterium XHS1971 isolated from hotspring sediment.</title>
        <authorList>
            <person name="Vasudevan G."/>
            <person name="Joshi A.J."/>
            <person name="Hivarkar S."/>
            <person name="Lanjekar V.B."/>
            <person name="Dhakephalkar P.K."/>
            <person name="Dagar S."/>
        </authorList>
    </citation>
    <scope>NUCLEOTIDE SEQUENCE</scope>
    <source>
        <strain evidence="1">XHS1971</strain>
    </source>
</reference>
<evidence type="ECO:0000313" key="2">
    <source>
        <dbReference type="Proteomes" id="UP000224460"/>
    </source>
</evidence>
<sequence>MEIIRLVKQAKQGDKEALIELVMSQKEAYYKLAYVLMRDKEEALDSLQDMIVLLYDNIKKLKKEEAFYSWSKTILMNRCKKKLKDKRKFISLEAIREQGNWQRDFNTGREGSVLQKEEELLLEEALSQLKSKHQEVIRLRYFLDLDYETMSTLLGIPLGTVKSRLAIGLKVLQKIIGGENDEKG</sequence>
<name>A0AC61D9E0_9FIRM</name>
<dbReference type="EMBL" id="PEDL01000033">
    <property type="protein sequence ID" value="PHV69321.1"/>
    <property type="molecule type" value="Genomic_DNA"/>
</dbReference>
<accession>A0AC61D9E0</accession>
<organism evidence="1 2">
    <name type="scientific">Sporanaerobium hydrogeniformans</name>
    <dbReference type="NCBI Taxonomy" id="3072179"/>
    <lineage>
        <taxon>Bacteria</taxon>
        <taxon>Bacillati</taxon>
        <taxon>Bacillota</taxon>
        <taxon>Clostridia</taxon>
        <taxon>Lachnospirales</taxon>
        <taxon>Lachnospiraceae</taxon>
        <taxon>Sporanaerobium</taxon>
    </lineage>
</organism>
<comment type="caution">
    <text evidence="1">The sequence shown here is derived from an EMBL/GenBank/DDBJ whole genome shotgun (WGS) entry which is preliminary data.</text>
</comment>
<keyword evidence="2" id="KW-1185">Reference proteome</keyword>
<gene>
    <name evidence="1" type="ORF">CS063_16360</name>
</gene>
<protein>
    <submittedName>
        <fullName evidence="1">RNA polymerase subunit sigma-24</fullName>
    </submittedName>
</protein>